<evidence type="ECO:0000256" key="8">
    <source>
        <dbReference type="ARBA" id="ARBA00022692"/>
    </source>
</evidence>
<dbReference type="InterPro" id="IPR050375">
    <property type="entry name" value="MFS_TsgA-like"/>
</dbReference>
<proteinExistence type="inferred from homology"/>
<dbReference type="InterPro" id="IPR011701">
    <property type="entry name" value="MFS"/>
</dbReference>
<feature type="transmembrane region" description="Helical" evidence="11">
    <location>
        <begin position="394"/>
        <end position="414"/>
    </location>
</feature>
<keyword evidence="8 11" id="KW-0812">Transmembrane</keyword>
<dbReference type="Pfam" id="PF07690">
    <property type="entry name" value="MFS_1"/>
    <property type="match status" value="1"/>
</dbReference>
<dbReference type="PANTHER" id="PTHR43702">
    <property type="entry name" value="L-FUCOSE-PROTON SYMPORTER"/>
    <property type="match status" value="1"/>
</dbReference>
<dbReference type="Gene3D" id="1.20.1250.20">
    <property type="entry name" value="MFS general substrate transporter like domains"/>
    <property type="match status" value="2"/>
</dbReference>
<evidence type="ECO:0000256" key="11">
    <source>
        <dbReference type="SAM" id="Phobius"/>
    </source>
</evidence>
<dbReference type="CDD" id="cd17394">
    <property type="entry name" value="MFS_FucP_like"/>
    <property type="match status" value="1"/>
</dbReference>
<evidence type="ECO:0000256" key="5">
    <source>
        <dbReference type="ARBA" id="ARBA00022475"/>
    </source>
</evidence>
<feature type="transmembrane region" description="Helical" evidence="11">
    <location>
        <begin position="12"/>
        <end position="34"/>
    </location>
</feature>
<feature type="transmembrane region" description="Helical" evidence="11">
    <location>
        <begin position="368"/>
        <end position="388"/>
    </location>
</feature>
<dbReference type="NCBIfam" id="TIGR01272">
    <property type="entry name" value="gluP"/>
    <property type="match status" value="1"/>
</dbReference>
<feature type="transmembrane region" description="Helical" evidence="11">
    <location>
        <begin position="194"/>
        <end position="212"/>
    </location>
</feature>
<evidence type="ECO:0000313" key="12">
    <source>
        <dbReference type="EMBL" id="MFC4675957.1"/>
    </source>
</evidence>
<feature type="transmembrane region" description="Helical" evidence="11">
    <location>
        <begin position="334"/>
        <end position="356"/>
    </location>
</feature>
<comment type="function">
    <text evidence="1">Intake of glucose and galactose.</text>
</comment>
<feature type="transmembrane region" description="Helical" evidence="11">
    <location>
        <begin position="140"/>
        <end position="158"/>
    </location>
</feature>
<dbReference type="InterPro" id="IPR005964">
    <property type="entry name" value="Glc/Gal_transptr_bac"/>
</dbReference>
<dbReference type="RefSeq" id="WP_379999692.1">
    <property type="nucleotide sequence ID" value="NZ_JBHSGN010000121.1"/>
</dbReference>
<feature type="transmembrane region" description="Helical" evidence="11">
    <location>
        <begin position="77"/>
        <end position="96"/>
    </location>
</feature>
<evidence type="ECO:0000313" key="13">
    <source>
        <dbReference type="Proteomes" id="UP001596023"/>
    </source>
</evidence>
<feature type="transmembrane region" description="Helical" evidence="11">
    <location>
        <begin position="102"/>
        <end position="119"/>
    </location>
</feature>
<dbReference type="NCBIfam" id="TIGR00885">
    <property type="entry name" value="fucP"/>
    <property type="match status" value="1"/>
</dbReference>
<comment type="caution">
    <text evidence="12">The sequence shown here is derived from an EMBL/GenBank/DDBJ whole genome shotgun (WGS) entry which is preliminary data.</text>
</comment>
<organism evidence="12 13">
    <name type="scientific">Dysgonomonas termitidis</name>
    <dbReference type="NCBI Taxonomy" id="1516126"/>
    <lineage>
        <taxon>Bacteria</taxon>
        <taxon>Pseudomonadati</taxon>
        <taxon>Bacteroidota</taxon>
        <taxon>Bacteroidia</taxon>
        <taxon>Bacteroidales</taxon>
        <taxon>Dysgonomonadaceae</taxon>
        <taxon>Dysgonomonas</taxon>
    </lineage>
</organism>
<keyword evidence="10 11" id="KW-0472">Membrane</keyword>
<evidence type="ECO:0000256" key="9">
    <source>
        <dbReference type="ARBA" id="ARBA00022989"/>
    </source>
</evidence>
<evidence type="ECO:0000256" key="3">
    <source>
        <dbReference type="ARBA" id="ARBA00009120"/>
    </source>
</evidence>
<feature type="transmembrane region" description="Helical" evidence="11">
    <location>
        <begin position="280"/>
        <end position="298"/>
    </location>
</feature>
<evidence type="ECO:0000256" key="7">
    <source>
        <dbReference type="ARBA" id="ARBA00022597"/>
    </source>
</evidence>
<reference evidence="13" key="1">
    <citation type="journal article" date="2019" name="Int. J. Syst. Evol. Microbiol.">
        <title>The Global Catalogue of Microorganisms (GCM) 10K type strain sequencing project: providing services to taxonomists for standard genome sequencing and annotation.</title>
        <authorList>
            <consortium name="The Broad Institute Genomics Platform"/>
            <consortium name="The Broad Institute Genome Sequencing Center for Infectious Disease"/>
            <person name="Wu L."/>
            <person name="Ma J."/>
        </authorList>
    </citation>
    <scope>NUCLEOTIDE SEQUENCE [LARGE SCALE GENOMIC DNA]</scope>
    <source>
        <strain evidence="13">CCUG 66188</strain>
    </source>
</reference>
<dbReference type="InterPro" id="IPR005275">
    <property type="entry name" value="Lfuc_symporter_FucP"/>
</dbReference>
<dbReference type="InterPro" id="IPR036259">
    <property type="entry name" value="MFS_trans_sf"/>
</dbReference>
<protein>
    <submittedName>
        <fullName evidence="12">L-fucose:H+ symporter permease</fullName>
    </submittedName>
</protein>
<evidence type="ECO:0000256" key="2">
    <source>
        <dbReference type="ARBA" id="ARBA00004429"/>
    </source>
</evidence>
<dbReference type="EMBL" id="JBHSGN010000121">
    <property type="protein sequence ID" value="MFC4675957.1"/>
    <property type="molecule type" value="Genomic_DNA"/>
</dbReference>
<name>A0ABV9L0C4_9BACT</name>
<accession>A0ABV9L0C4</accession>
<dbReference type="SUPFAM" id="SSF103473">
    <property type="entry name" value="MFS general substrate transporter"/>
    <property type="match status" value="1"/>
</dbReference>
<dbReference type="PANTHER" id="PTHR43702:SF3">
    <property type="entry name" value="PROTEIN TSGA"/>
    <property type="match status" value="1"/>
</dbReference>
<evidence type="ECO:0000256" key="10">
    <source>
        <dbReference type="ARBA" id="ARBA00023136"/>
    </source>
</evidence>
<keyword evidence="9 11" id="KW-1133">Transmembrane helix</keyword>
<keyword evidence="13" id="KW-1185">Reference proteome</keyword>
<keyword evidence="4" id="KW-0813">Transport</keyword>
<feature type="transmembrane region" description="Helical" evidence="11">
    <location>
        <begin position="54"/>
        <end position="70"/>
    </location>
</feature>
<evidence type="ECO:0000256" key="1">
    <source>
        <dbReference type="ARBA" id="ARBA00003321"/>
    </source>
</evidence>
<keyword evidence="7" id="KW-0762">Sugar transport</keyword>
<comment type="subcellular location">
    <subcellularLocation>
        <location evidence="2">Cell inner membrane</location>
        <topology evidence="2">Multi-pass membrane protein</topology>
    </subcellularLocation>
</comment>
<sequence length="421" mass="47162">MNNNKKNTYTIALALIFSLFFIWAISSNLLPTMIRQLMKTCELNTFEASFTETAYWLAYFIFPIPIAMFMKKYSYKAGIIFGLCLAAMGGLLFFPASIIREYWAYLGIFFIIATGMCFLETAANPYVTVLGDPKTAPRRLNLAQSFNGLGAFIAAMFLSKLVLSGQEYSRETIPADYTGGWEGYIQFETDAMKLPYLILAGVLIVIAVVFVFSHLPKIKEGDHEEGQKNDDKLIDFKVLKRSHLRWGVIAQFFYNGGQTAINSLFLVYCCTYAGMAEGTATTFFGLYMLAFLLGRWVGTMLMVKFKPQNMLVVYALTNIALCAVIMIFGGMAGLYAMLGVSFFMSIMYPTQFSLALEGLGKNTKSGSAFLVMAIVGNACLPQLTAYIMHHNEQIYQIAYIIPLICFVFCAYYGWKGYKVVD</sequence>
<keyword evidence="5" id="KW-1003">Cell membrane</keyword>
<comment type="similarity">
    <text evidence="3">Belongs to the major facilitator superfamily. FHS transporter (TC 2.A.1.7) family.</text>
</comment>
<feature type="transmembrane region" description="Helical" evidence="11">
    <location>
        <begin position="310"/>
        <end position="328"/>
    </location>
</feature>
<keyword evidence="6" id="KW-0997">Cell inner membrane</keyword>
<gene>
    <name evidence="12" type="primary">fucP</name>
    <name evidence="12" type="ORF">ACFO6W_19905</name>
</gene>
<dbReference type="Proteomes" id="UP001596023">
    <property type="component" value="Unassembled WGS sequence"/>
</dbReference>
<evidence type="ECO:0000256" key="4">
    <source>
        <dbReference type="ARBA" id="ARBA00022448"/>
    </source>
</evidence>
<evidence type="ECO:0000256" key="6">
    <source>
        <dbReference type="ARBA" id="ARBA00022519"/>
    </source>
</evidence>